<dbReference type="PROSITE" id="PS51318">
    <property type="entry name" value="TAT"/>
    <property type="match status" value="1"/>
</dbReference>
<keyword evidence="4" id="KW-1185">Reference proteome</keyword>
<dbReference type="InterPro" id="IPR018391">
    <property type="entry name" value="PQQ_b-propeller_rpt"/>
</dbReference>
<dbReference type="EMBL" id="JBHTAS010000001">
    <property type="protein sequence ID" value="MFC7139178.1"/>
    <property type="molecule type" value="Genomic_DNA"/>
</dbReference>
<evidence type="ECO:0000313" key="3">
    <source>
        <dbReference type="EMBL" id="MFC7139178.1"/>
    </source>
</evidence>
<dbReference type="Proteomes" id="UP001596432">
    <property type="component" value="Unassembled WGS sequence"/>
</dbReference>
<name>A0ABD5XVS7_9EURY</name>
<organism evidence="3 4">
    <name type="scientific">Halosimplex aquaticum</name>
    <dbReference type="NCBI Taxonomy" id="3026162"/>
    <lineage>
        <taxon>Archaea</taxon>
        <taxon>Methanobacteriati</taxon>
        <taxon>Methanobacteriota</taxon>
        <taxon>Stenosarchaea group</taxon>
        <taxon>Halobacteria</taxon>
        <taxon>Halobacteriales</taxon>
        <taxon>Haloarculaceae</taxon>
        <taxon>Halosimplex</taxon>
    </lineage>
</organism>
<dbReference type="RefSeq" id="WP_274324776.1">
    <property type="nucleotide sequence ID" value="NZ_CP118158.1"/>
</dbReference>
<feature type="compositionally biased region" description="Low complexity" evidence="1">
    <location>
        <begin position="35"/>
        <end position="47"/>
    </location>
</feature>
<dbReference type="InterPro" id="IPR011047">
    <property type="entry name" value="Quinoprotein_ADH-like_sf"/>
</dbReference>
<evidence type="ECO:0000256" key="1">
    <source>
        <dbReference type="SAM" id="MobiDB-lite"/>
    </source>
</evidence>
<gene>
    <name evidence="3" type="ORF">ACFQMA_04915</name>
</gene>
<feature type="region of interest" description="Disordered" evidence="1">
    <location>
        <begin position="19"/>
        <end position="92"/>
    </location>
</feature>
<dbReference type="PROSITE" id="PS51257">
    <property type="entry name" value="PROKAR_LIPOPROTEIN"/>
    <property type="match status" value="1"/>
</dbReference>
<dbReference type="SMART" id="SM00564">
    <property type="entry name" value="PQQ"/>
    <property type="match status" value="8"/>
</dbReference>
<dbReference type="InterPro" id="IPR006311">
    <property type="entry name" value="TAT_signal"/>
</dbReference>
<dbReference type="Gene3D" id="2.40.10.480">
    <property type="match status" value="3"/>
</dbReference>
<evidence type="ECO:0000259" key="2">
    <source>
        <dbReference type="Pfam" id="PF13360"/>
    </source>
</evidence>
<accession>A0ABD5XVS7</accession>
<dbReference type="AlphaFoldDB" id="A0ABD5XVS7"/>
<dbReference type="GeneID" id="78819429"/>
<feature type="domain" description="Pyrrolo-quinoline quinone repeat" evidence="2">
    <location>
        <begin position="328"/>
        <end position="454"/>
    </location>
</feature>
<comment type="caution">
    <text evidence="3">The sequence shown here is derived from an EMBL/GenBank/DDBJ whole genome shotgun (WGS) entry which is preliminary data.</text>
</comment>
<dbReference type="PANTHER" id="PTHR34512:SF30">
    <property type="entry name" value="OUTER MEMBRANE PROTEIN ASSEMBLY FACTOR BAMB"/>
    <property type="match status" value="1"/>
</dbReference>
<feature type="domain" description="Pyrrolo-quinoline quinone repeat" evidence="2">
    <location>
        <begin position="86"/>
        <end position="303"/>
    </location>
</feature>
<dbReference type="SUPFAM" id="SSF50998">
    <property type="entry name" value="Quinoprotein alcohol dehydrogenase-like"/>
    <property type="match status" value="2"/>
</dbReference>
<evidence type="ECO:0000313" key="4">
    <source>
        <dbReference type="Proteomes" id="UP001596432"/>
    </source>
</evidence>
<proteinExistence type="predicted"/>
<feature type="compositionally biased region" description="Gly residues" evidence="1">
    <location>
        <begin position="21"/>
        <end position="32"/>
    </location>
</feature>
<dbReference type="PANTHER" id="PTHR34512">
    <property type="entry name" value="CELL SURFACE PROTEIN"/>
    <property type="match status" value="1"/>
</dbReference>
<reference evidence="3 4" key="1">
    <citation type="journal article" date="2019" name="Int. J. Syst. Evol. Microbiol.">
        <title>The Global Catalogue of Microorganisms (GCM) 10K type strain sequencing project: providing services to taxonomists for standard genome sequencing and annotation.</title>
        <authorList>
            <consortium name="The Broad Institute Genomics Platform"/>
            <consortium name="The Broad Institute Genome Sequencing Center for Infectious Disease"/>
            <person name="Wu L."/>
            <person name="Ma J."/>
        </authorList>
    </citation>
    <scope>NUCLEOTIDE SEQUENCE [LARGE SCALE GENOMIC DNA]</scope>
    <source>
        <strain evidence="3 4">XZYJT29</strain>
    </source>
</reference>
<dbReference type="InterPro" id="IPR002372">
    <property type="entry name" value="PQQ_rpt_dom"/>
</dbReference>
<feature type="compositionally biased region" description="Low complexity" evidence="1">
    <location>
        <begin position="54"/>
        <end position="66"/>
    </location>
</feature>
<protein>
    <submittedName>
        <fullName evidence="3">PQQ-binding-like beta-propeller repeat protein</fullName>
    </submittedName>
</protein>
<dbReference type="Gene3D" id="2.40.128.630">
    <property type="match status" value="1"/>
</dbReference>
<dbReference type="Pfam" id="PF13360">
    <property type="entry name" value="PQQ_2"/>
    <property type="match status" value="2"/>
</dbReference>
<sequence>MVEPSRRRLLAALGAAVGAAGCIGNGDDGGVDTGSPAESPAPSDSPTATPPPTTAASSPTATASPEEPTDTDSDATTAPPTDGSPAVRWSRSYGDALDTRPVVGDGVVYAGSAGGAVRAHDAESGDGWTRDVSEPVQDLALADGTLLALTGSNELGSGQTVVAMDAGSADERWTFGPTSWWLELLAVDGSTIYVATADDQVGGGEETLYAVSLEDGGEQWSATITQPRDATLTDDAVVVSSARRVFSFGRADGSRRWKREIPDDAYGTLAVVADTVVYAETSRDSEPFSVLVGVDAASGEERWRFDEWAVTWTVADGDGLYAGGARTAAVDPETGTADWTVDSPGALTPASLTDDRLYAGGDELRAYTRDDGEQLWTWSPHPPQGGVFPAARAGGRLYLDAYHDAEVRNQYKFAVDAASGDGLWSFENGTELTDLTAGGAVAAVGGADGRLYALR</sequence>